<proteinExistence type="predicted"/>
<dbReference type="NCBIfam" id="TIGR03573">
    <property type="entry name" value="WbuX"/>
    <property type="match status" value="1"/>
</dbReference>
<reference evidence="1 2" key="1">
    <citation type="submission" date="2017-03" db="EMBL/GenBank/DDBJ databases">
        <authorList>
            <person name="Afonso C.L."/>
            <person name="Miller P.J."/>
            <person name="Scott M.A."/>
            <person name="Spackman E."/>
            <person name="Goraichik I."/>
            <person name="Dimitrov K.M."/>
            <person name="Suarez D.L."/>
            <person name="Swayne D.E."/>
        </authorList>
    </citation>
    <scope>NUCLEOTIDE SEQUENCE [LARGE SCALE GENOMIC DNA]</scope>
    <source>
        <strain evidence="1 2">CECT 7639</strain>
    </source>
</reference>
<dbReference type="InterPro" id="IPR014729">
    <property type="entry name" value="Rossmann-like_a/b/a_fold"/>
</dbReference>
<dbReference type="Gene3D" id="3.40.50.620">
    <property type="entry name" value="HUPs"/>
    <property type="match status" value="1"/>
</dbReference>
<dbReference type="AlphaFoldDB" id="A0A1Y5TWB5"/>
<name>A0A1Y5TWB5_9RHOB</name>
<evidence type="ECO:0000313" key="1">
    <source>
        <dbReference type="EMBL" id="SLN74534.1"/>
    </source>
</evidence>
<dbReference type="EMBL" id="FWFO01000010">
    <property type="protein sequence ID" value="SLN74534.1"/>
    <property type="molecule type" value="Genomic_DNA"/>
</dbReference>
<sequence>MSTTATTRDMGTRYQICAQTVMDTSDPDIVFDADGVSNYVHDFEAFRITLPDTETRDRQLAETLAEIKRTSQGKTYDCVLGLSGGVDSSYMAWLAKDWGLNPLVVHFDNGWNSELAVNNIEEIVTRLGFDLETLVMDWEEFRDLQRAYFKASVVDIEVCTDQLIQGALYRLAARHGIRAILSGTNWATEWLMPPSWNYRKQDLVNLYNIHRQFGNVPLRKSTTYGLRQQIWYTYVKGIKTYDILNLVEYSKARAKEVLIQELGWRDYGGKHYESVFTRFYQGHVLPQKFDIDKRRAHLSNLILTGEITRDEALRELQQPTYDEELQAEDKAYVGKKLGFSTEEFDAILSAGPVPHAQYGTDLEQRKRFMAWVTRLSKTRNALLGRKPIP</sequence>
<gene>
    <name evidence="1" type="ORF">TRL7639_04545</name>
</gene>
<dbReference type="Proteomes" id="UP000193077">
    <property type="component" value="Unassembled WGS sequence"/>
</dbReference>
<dbReference type="InterPro" id="IPR020022">
    <property type="entry name" value="N-acetyl_sugar_amidoTrfase"/>
</dbReference>
<accession>A0A1Y5TWB5</accession>
<evidence type="ECO:0000313" key="2">
    <source>
        <dbReference type="Proteomes" id="UP000193077"/>
    </source>
</evidence>
<protein>
    <submittedName>
        <fullName evidence="1">Uncharacterized protein</fullName>
    </submittedName>
</protein>
<keyword evidence="2" id="KW-1185">Reference proteome</keyword>
<organism evidence="1 2">
    <name type="scientific">Falsiruegeria litorea R37</name>
    <dbReference type="NCBI Taxonomy" id="1200284"/>
    <lineage>
        <taxon>Bacteria</taxon>
        <taxon>Pseudomonadati</taxon>
        <taxon>Pseudomonadota</taxon>
        <taxon>Alphaproteobacteria</taxon>
        <taxon>Rhodobacterales</taxon>
        <taxon>Roseobacteraceae</taxon>
        <taxon>Falsiruegeria</taxon>
    </lineage>
</organism>
<dbReference type="SUPFAM" id="SSF52402">
    <property type="entry name" value="Adenine nucleotide alpha hydrolases-like"/>
    <property type="match status" value="1"/>
</dbReference>